<keyword evidence="2" id="KW-1185">Reference proteome</keyword>
<reference evidence="2" key="1">
    <citation type="journal article" date="2023" name="G3 (Bethesda)">
        <title>Genome assembly and association tests identify interacting loci associated with vigor, precocity, and sex in interspecific pistachio rootstocks.</title>
        <authorList>
            <person name="Palmer W."/>
            <person name="Jacygrad E."/>
            <person name="Sagayaradj S."/>
            <person name="Cavanaugh K."/>
            <person name="Han R."/>
            <person name="Bertier L."/>
            <person name="Beede B."/>
            <person name="Kafkas S."/>
            <person name="Golino D."/>
            <person name="Preece J."/>
            <person name="Michelmore R."/>
        </authorList>
    </citation>
    <scope>NUCLEOTIDE SEQUENCE [LARGE SCALE GENOMIC DNA]</scope>
</reference>
<accession>A0ACC1BNI2</accession>
<evidence type="ECO:0000313" key="2">
    <source>
        <dbReference type="Proteomes" id="UP001164250"/>
    </source>
</evidence>
<dbReference type="Proteomes" id="UP001164250">
    <property type="component" value="Chromosome 4"/>
</dbReference>
<dbReference type="EMBL" id="CM047900">
    <property type="protein sequence ID" value="KAJ0100513.1"/>
    <property type="molecule type" value="Genomic_DNA"/>
</dbReference>
<proteinExistence type="predicted"/>
<evidence type="ECO:0000313" key="1">
    <source>
        <dbReference type="EMBL" id="KAJ0100513.1"/>
    </source>
</evidence>
<name>A0ACC1BNI2_9ROSI</name>
<gene>
    <name evidence="1" type="ORF">Patl1_20395</name>
</gene>
<sequence length="42" mass="5157">MQLLGFCIRRELMKRAVSLFLVREQQIRSSFKTEKMQQHHHD</sequence>
<comment type="caution">
    <text evidence="1">The sequence shown here is derived from an EMBL/GenBank/DDBJ whole genome shotgun (WGS) entry which is preliminary data.</text>
</comment>
<protein>
    <submittedName>
        <fullName evidence="1">Uncharacterized protein</fullName>
    </submittedName>
</protein>
<organism evidence="1 2">
    <name type="scientific">Pistacia atlantica</name>
    <dbReference type="NCBI Taxonomy" id="434234"/>
    <lineage>
        <taxon>Eukaryota</taxon>
        <taxon>Viridiplantae</taxon>
        <taxon>Streptophyta</taxon>
        <taxon>Embryophyta</taxon>
        <taxon>Tracheophyta</taxon>
        <taxon>Spermatophyta</taxon>
        <taxon>Magnoliopsida</taxon>
        <taxon>eudicotyledons</taxon>
        <taxon>Gunneridae</taxon>
        <taxon>Pentapetalae</taxon>
        <taxon>rosids</taxon>
        <taxon>malvids</taxon>
        <taxon>Sapindales</taxon>
        <taxon>Anacardiaceae</taxon>
        <taxon>Pistacia</taxon>
    </lineage>
</organism>